<sequence>MSTDADAVWIYPAGILELAMLQRIVHDGFAAGRHVDYPATAREVPARAEFRMTDPGPDPRATPATLLRELQPAPGCAAEFVDGVMVVTSADRLVPPALLVPALLVPTGRAAPPAPIEARVGAGPWEPATLRRGPLGRPPHRAEQPTTVVPMREVAGMFELEQPVLGRPVIHCNGVPTLVTGESRDEARAAAADQESRFDLVQRADGSWTSVHRLGFRFARVTIEPGTTTAAAPAAITVEVEAAQTAHPRRGAFACSEARLTEIWSVAADTLELCMQGLMVDGIKRDRMPWMGDQALTALSNAYAVGDAQIARDSLVALAQLDHGYVNGISDYSLWLLVTAGTLVRFLGELDLAAAHLDEHLERLRAHADEHGVLRPPALPDTFVRVFIDWGVTVDPGRDSTALQLLWFWAVSTVARLQGEGSRWAGYAETIRRTVIDRAWDDRAGVWREYLDDIAGTSPYPTVLAILSGAGGRLTPGVLDALREAERVGTPFMTSFALRALAMAGDPGLAVDRIARLWGAMLDEGARTFWEDFPEPDGGSPLAMYGRPFGRSLCHAWASGPAALLPEIVCGVVPLADGWRRVRVEPLLGALDWATATVPTPFGALRVEARREQATETVASRATAVTVWLPAGVTLERADGSTQAGPGEVRWVSP</sequence>
<dbReference type="Gene3D" id="2.60.420.10">
    <property type="entry name" value="Maltose phosphorylase, domain 3"/>
    <property type="match status" value="1"/>
</dbReference>
<name>A0A7C9PML9_9MICO</name>
<dbReference type="Gene3D" id="1.50.10.10">
    <property type="match status" value="1"/>
</dbReference>
<dbReference type="InterPro" id="IPR008928">
    <property type="entry name" value="6-hairpin_glycosidase_sf"/>
</dbReference>
<dbReference type="Proteomes" id="UP000479756">
    <property type="component" value="Unassembled WGS sequence"/>
</dbReference>
<dbReference type="EMBL" id="JAAGWZ010000002">
    <property type="protein sequence ID" value="NEM90965.1"/>
    <property type="molecule type" value="Genomic_DNA"/>
</dbReference>
<evidence type="ECO:0000259" key="2">
    <source>
        <dbReference type="Pfam" id="PF17390"/>
    </source>
</evidence>
<dbReference type="PANTHER" id="PTHR34987:SF6">
    <property type="entry name" value="ALPHA-L-RHAMNOSIDASE SIX-HAIRPIN GLYCOSIDASE DOMAIN-CONTAINING PROTEIN"/>
    <property type="match status" value="1"/>
</dbReference>
<protein>
    <recommendedName>
        <fullName evidence="5">Bacterial alpha-L-rhamnosidase</fullName>
    </recommendedName>
</protein>
<feature type="domain" description="Alpha-L-rhamnosidase six-hairpin glycosidase" evidence="1">
    <location>
        <begin position="249"/>
        <end position="320"/>
    </location>
</feature>
<accession>A0A7C9PML9</accession>
<evidence type="ECO:0000259" key="1">
    <source>
        <dbReference type="Pfam" id="PF17389"/>
    </source>
</evidence>
<comment type="caution">
    <text evidence="3">The sequence shown here is derived from an EMBL/GenBank/DDBJ whole genome shotgun (WGS) entry which is preliminary data.</text>
</comment>
<dbReference type="Pfam" id="PF17390">
    <property type="entry name" value="Bac_rhamnosid_C"/>
    <property type="match status" value="1"/>
</dbReference>
<dbReference type="RefSeq" id="WP_163472662.1">
    <property type="nucleotide sequence ID" value="NZ_JAAGWZ010000002.1"/>
</dbReference>
<gene>
    <name evidence="3" type="ORF">G3T37_06305</name>
</gene>
<keyword evidence="4" id="KW-1185">Reference proteome</keyword>
<dbReference type="GO" id="GO:0005975">
    <property type="term" value="P:carbohydrate metabolic process"/>
    <property type="evidence" value="ECO:0007669"/>
    <property type="project" value="InterPro"/>
</dbReference>
<proteinExistence type="predicted"/>
<dbReference type="InterPro" id="IPR035398">
    <property type="entry name" value="Bac_rhamnosid_C"/>
</dbReference>
<reference evidence="3 4" key="1">
    <citation type="journal article" date="2014" name="Int. J. Syst. Evol. Microbiol.">
        <title>Description of Galbitalea soli gen. nov., sp. nov., and Frondihabitans sucicola sp. nov.</title>
        <authorList>
            <person name="Kim S.J."/>
            <person name="Lim J.M."/>
            <person name="Ahn J.H."/>
            <person name="Weon H.Y."/>
            <person name="Hamada M."/>
            <person name="Suzuki K."/>
            <person name="Ahn T.Y."/>
            <person name="Kwon S.W."/>
        </authorList>
    </citation>
    <scope>NUCLEOTIDE SEQUENCE [LARGE SCALE GENOMIC DNA]</scope>
    <source>
        <strain evidence="3 4">NBRC 108727</strain>
    </source>
</reference>
<feature type="domain" description="Alpha-L-rhamnosidase C-terminal" evidence="2">
    <location>
        <begin position="571"/>
        <end position="617"/>
    </location>
</feature>
<dbReference type="InterPro" id="IPR035396">
    <property type="entry name" value="Bac_rhamnosid6H"/>
</dbReference>
<dbReference type="InterPro" id="IPR012341">
    <property type="entry name" value="6hp_glycosidase-like_sf"/>
</dbReference>
<evidence type="ECO:0008006" key="5">
    <source>
        <dbReference type="Google" id="ProtNLM"/>
    </source>
</evidence>
<organism evidence="3 4">
    <name type="scientific">Galbitalea soli</name>
    <dbReference type="NCBI Taxonomy" id="1268042"/>
    <lineage>
        <taxon>Bacteria</taxon>
        <taxon>Bacillati</taxon>
        <taxon>Actinomycetota</taxon>
        <taxon>Actinomycetes</taxon>
        <taxon>Micrococcales</taxon>
        <taxon>Microbacteriaceae</taxon>
        <taxon>Galbitalea</taxon>
    </lineage>
</organism>
<evidence type="ECO:0000313" key="3">
    <source>
        <dbReference type="EMBL" id="NEM90965.1"/>
    </source>
</evidence>
<evidence type="ECO:0000313" key="4">
    <source>
        <dbReference type="Proteomes" id="UP000479756"/>
    </source>
</evidence>
<dbReference type="SUPFAM" id="SSF48208">
    <property type="entry name" value="Six-hairpin glycosidases"/>
    <property type="match status" value="1"/>
</dbReference>
<dbReference type="Pfam" id="PF17389">
    <property type="entry name" value="Bac_rhamnosid6H"/>
    <property type="match status" value="1"/>
</dbReference>
<dbReference type="PANTHER" id="PTHR34987">
    <property type="entry name" value="C, PUTATIVE (AFU_ORTHOLOGUE AFUA_3G02880)-RELATED"/>
    <property type="match status" value="1"/>
</dbReference>
<dbReference type="AlphaFoldDB" id="A0A7C9PML9"/>